<protein>
    <recommendedName>
        <fullName evidence="7">Radical SAM core domain-containing protein</fullName>
    </recommendedName>
</protein>
<reference evidence="8 9" key="1">
    <citation type="submission" date="2020-08" db="EMBL/GenBank/DDBJ databases">
        <title>Genomic Encyclopedia of Type Strains, Phase IV (KMG-IV): sequencing the most valuable type-strain genomes for metagenomic binning, comparative biology and taxonomic classification.</title>
        <authorList>
            <person name="Goeker M."/>
        </authorList>
    </citation>
    <scope>NUCLEOTIDE SEQUENCE [LARGE SCALE GENOMIC DNA]</scope>
    <source>
        <strain evidence="8 9">DSM 22071</strain>
    </source>
</reference>
<keyword evidence="9" id="KW-1185">Reference proteome</keyword>
<dbReference type="GO" id="GO:0051539">
    <property type="term" value="F:4 iron, 4 sulfur cluster binding"/>
    <property type="evidence" value="ECO:0007669"/>
    <property type="project" value="UniProtKB-KW"/>
</dbReference>
<dbReference type="SFLD" id="SFLDG01086">
    <property type="entry name" value="elongater_protein-like"/>
    <property type="match status" value="1"/>
</dbReference>
<dbReference type="EMBL" id="JACHID010000009">
    <property type="protein sequence ID" value="MBB5022292.1"/>
    <property type="molecule type" value="Genomic_DNA"/>
</dbReference>
<dbReference type="Pfam" id="PF16199">
    <property type="entry name" value="Radical_SAM_C"/>
    <property type="match status" value="1"/>
</dbReference>
<name>A0A7W8DHE2_9BACT</name>
<evidence type="ECO:0000313" key="9">
    <source>
        <dbReference type="Proteomes" id="UP000528322"/>
    </source>
</evidence>
<keyword evidence="3" id="KW-0949">S-adenosyl-L-methionine</keyword>
<sequence>MWRIEGKRYIGLNEYFRFRFGAKVYKVPVDAGFSCPNRESRQQGGCVYCSPSGSAAAIAAEYGSVSEQVQRAIASLRRRHKARKFLAYLQAYSNTHAPVGELRLLYDRVLSLSEDFIGLSVGTRPDCIDEERLDLLESYQREGYELWVEYGVQSLKDESLEFIRRGHNVDTALRAIEATRQRGIKVCAHVIFGLPTESLQESVEGVRQLGTMGVDGIKIHMLHIIEGTELARMYRQHPFVLPTLAEYTDAVAQAIGSLPLDCVIHRLTGDASSREQLVAPEWITQKQCVLEAITEQLRAKNLRQGMSCFR</sequence>
<dbReference type="PANTHER" id="PTHR11135:SF1">
    <property type="entry name" value="PROTEIN YHCC"/>
    <property type="match status" value="1"/>
</dbReference>
<dbReference type="CDD" id="cd01335">
    <property type="entry name" value="Radical_SAM"/>
    <property type="match status" value="1"/>
</dbReference>
<dbReference type="Pfam" id="PF04055">
    <property type="entry name" value="Radical_SAM"/>
    <property type="match status" value="1"/>
</dbReference>
<evidence type="ECO:0000256" key="3">
    <source>
        <dbReference type="ARBA" id="ARBA00022691"/>
    </source>
</evidence>
<dbReference type="SUPFAM" id="SSF102114">
    <property type="entry name" value="Radical SAM enzymes"/>
    <property type="match status" value="1"/>
</dbReference>
<proteinExistence type="predicted"/>
<dbReference type="Gene3D" id="3.80.30.20">
    <property type="entry name" value="tm_1862 like domain"/>
    <property type="match status" value="1"/>
</dbReference>
<evidence type="ECO:0000256" key="1">
    <source>
        <dbReference type="ARBA" id="ARBA00001966"/>
    </source>
</evidence>
<gene>
    <name evidence="8" type="ORF">HNR37_001624</name>
</gene>
<keyword evidence="4" id="KW-0479">Metal-binding</keyword>
<dbReference type="InterPro" id="IPR005911">
    <property type="entry name" value="YhcC-like"/>
</dbReference>
<dbReference type="InterPro" id="IPR006638">
    <property type="entry name" value="Elp3/MiaA/NifB-like_rSAM"/>
</dbReference>
<comment type="cofactor">
    <cofactor evidence="1">
        <name>[4Fe-4S] cluster</name>
        <dbReference type="ChEBI" id="CHEBI:49883"/>
    </cofactor>
</comment>
<dbReference type="Proteomes" id="UP000528322">
    <property type="component" value="Unassembled WGS sequence"/>
</dbReference>
<feature type="domain" description="Radical SAM core" evidence="7">
    <location>
        <begin position="19"/>
        <end position="259"/>
    </location>
</feature>
<dbReference type="InterPro" id="IPR058240">
    <property type="entry name" value="rSAM_sf"/>
</dbReference>
<dbReference type="RefSeq" id="WP_183732539.1">
    <property type="nucleotide sequence ID" value="NZ_JACHID010000009.1"/>
</dbReference>
<dbReference type="AlphaFoldDB" id="A0A7W8DHE2"/>
<keyword evidence="6" id="KW-0411">Iron-sulfur</keyword>
<evidence type="ECO:0000256" key="6">
    <source>
        <dbReference type="ARBA" id="ARBA00023014"/>
    </source>
</evidence>
<dbReference type="InterPro" id="IPR032432">
    <property type="entry name" value="Radical_SAM_C"/>
</dbReference>
<dbReference type="SFLD" id="SFLDS00029">
    <property type="entry name" value="Radical_SAM"/>
    <property type="match status" value="1"/>
</dbReference>
<evidence type="ECO:0000256" key="5">
    <source>
        <dbReference type="ARBA" id="ARBA00023004"/>
    </source>
</evidence>
<dbReference type="PANTHER" id="PTHR11135">
    <property type="entry name" value="HISTONE ACETYLTRANSFERASE-RELATED"/>
    <property type="match status" value="1"/>
</dbReference>
<evidence type="ECO:0000256" key="2">
    <source>
        <dbReference type="ARBA" id="ARBA00022485"/>
    </source>
</evidence>
<keyword evidence="2" id="KW-0004">4Fe-4S</keyword>
<keyword evidence="5" id="KW-0408">Iron</keyword>
<accession>A0A7W8DHE2</accession>
<dbReference type="SFLD" id="SFLDG01091">
    <property type="entry name" value="uncharacterized_CHP01210-like"/>
    <property type="match status" value="1"/>
</dbReference>
<evidence type="ECO:0000259" key="7">
    <source>
        <dbReference type="PROSITE" id="PS51918"/>
    </source>
</evidence>
<dbReference type="InterPro" id="IPR039661">
    <property type="entry name" value="ELP3"/>
</dbReference>
<dbReference type="InterPro" id="IPR023404">
    <property type="entry name" value="rSAM_horseshoe"/>
</dbReference>
<evidence type="ECO:0000313" key="8">
    <source>
        <dbReference type="EMBL" id="MBB5022292.1"/>
    </source>
</evidence>
<dbReference type="InterPro" id="IPR007197">
    <property type="entry name" value="rSAM"/>
</dbReference>
<organism evidence="8 9">
    <name type="scientific">Desulfurispira natronophila</name>
    <dbReference type="NCBI Taxonomy" id="682562"/>
    <lineage>
        <taxon>Bacteria</taxon>
        <taxon>Pseudomonadati</taxon>
        <taxon>Chrysiogenota</taxon>
        <taxon>Chrysiogenia</taxon>
        <taxon>Chrysiogenales</taxon>
        <taxon>Chrysiogenaceae</taxon>
        <taxon>Desulfurispira</taxon>
    </lineage>
</organism>
<dbReference type="GO" id="GO:0003824">
    <property type="term" value="F:catalytic activity"/>
    <property type="evidence" value="ECO:0007669"/>
    <property type="project" value="InterPro"/>
</dbReference>
<dbReference type="SMART" id="SM00729">
    <property type="entry name" value="Elp3"/>
    <property type="match status" value="1"/>
</dbReference>
<dbReference type="GO" id="GO:0046872">
    <property type="term" value="F:metal ion binding"/>
    <property type="evidence" value="ECO:0007669"/>
    <property type="project" value="UniProtKB-KW"/>
</dbReference>
<dbReference type="PROSITE" id="PS51918">
    <property type="entry name" value="RADICAL_SAM"/>
    <property type="match status" value="1"/>
</dbReference>
<comment type="caution">
    <text evidence="8">The sequence shown here is derived from an EMBL/GenBank/DDBJ whole genome shotgun (WGS) entry which is preliminary data.</text>
</comment>
<dbReference type="NCBIfam" id="TIGR01212">
    <property type="entry name" value="TIGR01212 family radical SAM protein"/>
    <property type="match status" value="1"/>
</dbReference>
<evidence type="ECO:0000256" key="4">
    <source>
        <dbReference type="ARBA" id="ARBA00022723"/>
    </source>
</evidence>